<name>A0A5C5TYC3_9GAMM</name>
<sequence length="625" mass="67401">METSMLRPLSTAVAAALFLPLLASTARADSAAVDLDEVVVTGTRTEVPLVDSLVPAQVIDRAAIERSQARDLIELLRGRAGVDIGNTGGRGKLSSLYLRGAESDHVLVLVDGVKFGSATAGMPAIQDLPVAQIERIEIIRGPRSSLYGSEAIGGVIQIFTRGGEADGLSPYATVGGGSHGSRDASAGFDYRGERGWIGAHGGYDSTDGINACRGSGTLFQGCFADEPDDDGYRNVSLNLRGGFRINDATTLEGNFLNAAGDNEFDGSWTNRSKTLQQVTGAQLRYAPEGGRIGLSAALGRSKDQSDDYQGDAFVSSLDTRRDSASVQADVKLAAAHSLSVGVDYSNDRVDGTTGYTVDDRDNTGVFLAYSGSAGRHRFQASVRNDDNEQFGNHLTGGLGWGLSFDNGLRLNATLGTGFKAPTFNDLYYPGSESPWLQPEESRSLNLGLSQFSERFHWSFDVYESRIDNLIVFVYPPPDFLGVGSNIDEARIRGAELTFGTSFAGFDLSTQLSHVDPRDRSGGANDGNVLARRARSTGRVDLDREFGPLRAGITVQGAGSRYDNAANTARLGGYATTDLRLEYAFHRDWSLLARASNVFDREYETVAWYYQPGREYHVVLRWRPAR</sequence>
<evidence type="ECO:0000259" key="14">
    <source>
        <dbReference type="Pfam" id="PF07715"/>
    </source>
</evidence>
<comment type="similarity">
    <text evidence="10 11">Belongs to the TonB-dependent receptor family.</text>
</comment>
<evidence type="ECO:0000313" key="16">
    <source>
        <dbReference type="Proteomes" id="UP000319980"/>
    </source>
</evidence>
<evidence type="ECO:0000313" key="15">
    <source>
        <dbReference type="EMBL" id="TWT19191.1"/>
    </source>
</evidence>
<feature type="chain" id="PRO_5022792538" evidence="12">
    <location>
        <begin position="29"/>
        <end position="625"/>
    </location>
</feature>
<organism evidence="15 16">
    <name type="scientific">Luteimonas marina</name>
    <dbReference type="NCBI Taxonomy" id="488485"/>
    <lineage>
        <taxon>Bacteria</taxon>
        <taxon>Pseudomonadati</taxon>
        <taxon>Pseudomonadota</taxon>
        <taxon>Gammaproteobacteria</taxon>
        <taxon>Lysobacterales</taxon>
        <taxon>Lysobacteraceae</taxon>
        <taxon>Luteimonas</taxon>
    </lineage>
</organism>
<evidence type="ECO:0000256" key="10">
    <source>
        <dbReference type="PROSITE-ProRule" id="PRU01360"/>
    </source>
</evidence>
<keyword evidence="5 12" id="KW-0732">Signal</keyword>
<protein>
    <submittedName>
        <fullName evidence="15">TonB-dependent receptor</fullName>
    </submittedName>
</protein>
<evidence type="ECO:0000256" key="6">
    <source>
        <dbReference type="ARBA" id="ARBA00023065"/>
    </source>
</evidence>
<evidence type="ECO:0000256" key="4">
    <source>
        <dbReference type="ARBA" id="ARBA00022692"/>
    </source>
</evidence>
<comment type="subcellular location">
    <subcellularLocation>
        <location evidence="1 10">Cell outer membrane</location>
        <topology evidence="1 10">Multi-pass membrane protein</topology>
    </subcellularLocation>
</comment>
<keyword evidence="16" id="KW-1185">Reference proteome</keyword>
<reference evidence="15 16" key="1">
    <citation type="journal article" date="2008" name="Int. J. Syst. Evol. Microbiol.">
        <title>Luteimonas marina sp. nov., isolated from seawater.</title>
        <authorList>
            <person name="Baik K.S."/>
            <person name="Park S.C."/>
            <person name="Kim M.S."/>
            <person name="Kim E.M."/>
            <person name="Park C."/>
            <person name="Chun J."/>
            <person name="Seong C.N."/>
        </authorList>
    </citation>
    <scope>NUCLEOTIDE SEQUENCE [LARGE SCALE GENOMIC DNA]</scope>
    <source>
        <strain evidence="15 16">FR1330</strain>
    </source>
</reference>
<dbReference type="CDD" id="cd01347">
    <property type="entry name" value="ligand_gated_channel"/>
    <property type="match status" value="1"/>
</dbReference>
<dbReference type="Proteomes" id="UP000319980">
    <property type="component" value="Unassembled WGS sequence"/>
</dbReference>
<dbReference type="InterPro" id="IPR000531">
    <property type="entry name" value="Beta-barrel_TonB"/>
</dbReference>
<evidence type="ECO:0000256" key="3">
    <source>
        <dbReference type="ARBA" id="ARBA00022452"/>
    </source>
</evidence>
<feature type="signal peptide" evidence="12">
    <location>
        <begin position="1"/>
        <end position="28"/>
    </location>
</feature>
<keyword evidence="2 10" id="KW-0813">Transport</keyword>
<gene>
    <name evidence="15" type="ORF">FQY83_12585</name>
</gene>
<dbReference type="InterPro" id="IPR039426">
    <property type="entry name" value="TonB-dep_rcpt-like"/>
</dbReference>
<dbReference type="InterPro" id="IPR012910">
    <property type="entry name" value="Plug_dom"/>
</dbReference>
<keyword evidence="7 11" id="KW-0798">TonB box</keyword>
<dbReference type="GO" id="GO:0006811">
    <property type="term" value="P:monoatomic ion transport"/>
    <property type="evidence" value="ECO:0007669"/>
    <property type="project" value="UniProtKB-KW"/>
</dbReference>
<keyword evidence="4 10" id="KW-0812">Transmembrane</keyword>
<evidence type="ECO:0000256" key="5">
    <source>
        <dbReference type="ARBA" id="ARBA00022729"/>
    </source>
</evidence>
<accession>A0A5C5TYC3</accession>
<dbReference type="InterPro" id="IPR037066">
    <property type="entry name" value="Plug_dom_sf"/>
</dbReference>
<dbReference type="GO" id="GO:0009279">
    <property type="term" value="C:cell outer membrane"/>
    <property type="evidence" value="ECO:0007669"/>
    <property type="project" value="UniProtKB-SubCell"/>
</dbReference>
<feature type="domain" description="TonB-dependent receptor plug" evidence="14">
    <location>
        <begin position="51"/>
        <end position="155"/>
    </location>
</feature>
<dbReference type="PANTHER" id="PTHR30069">
    <property type="entry name" value="TONB-DEPENDENT OUTER MEMBRANE RECEPTOR"/>
    <property type="match status" value="1"/>
</dbReference>
<dbReference type="Pfam" id="PF07715">
    <property type="entry name" value="Plug"/>
    <property type="match status" value="1"/>
</dbReference>
<dbReference type="Pfam" id="PF00593">
    <property type="entry name" value="TonB_dep_Rec_b-barrel"/>
    <property type="match status" value="1"/>
</dbReference>
<dbReference type="PROSITE" id="PS52016">
    <property type="entry name" value="TONB_DEPENDENT_REC_3"/>
    <property type="match status" value="1"/>
</dbReference>
<dbReference type="OrthoDB" id="9764669at2"/>
<keyword evidence="9 10" id="KW-0998">Cell outer membrane</keyword>
<keyword evidence="6" id="KW-0406">Ion transport</keyword>
<keyword evidence="15" id="KW-0675">Receptor</keyword>
<evidence type="ECO:0000256" key="12">
    <source>
        <dbReference type="SAM" id="SignalP"/>
    </source>
</evidence>
<keyword evidence="8 10" id="KW-0472">Membrane</keyword>
<proteinExistence type="inferred from homology"/>
<evidence type="ECO:0000256" key="1">
    <source>
        <dbReference type="ARBA" id="ARBA00004571"/>
    </source>
</evidence>
<dbReference type="AlphaFoldDB" id="A0A5C5TYC3"/>
<evidence type="ECO:0000256" key="2">
    <source>
        <dbReference type="ARBA" id="ARBA00022448"/>
    </source>
</evidence>
<keyword evidence="3 10" id="KW-1134">Transmembrane beta strand</keyword>
<dbReference type="GO" id="GO:0015889">
    <property type="term" value="P:cobalamin transport"/>
    <property type="evidence" value="ECO:0007669"/>
    <property type="project" value="TreeGrafter"/>
</dbReference>
<evidence type="ECO:0000256" key="9">
    <source>
        <dbReference type="ARBA" id="ARBA00023237"/>
    </source>
</evidence>
<dbReference type="Gene3D" id="2.40.170.20">
    <property type="entry name" value="TonB-dependent receptor, beta-barrel domain"/>
    <property type="match status" value="1"/>
</dbReference>
<evidence type="ECO:0000256" key="8">
    <source>
        <dbReference type="ARBA" id="ARBA00023136"/>
    </source>
</evidence>
<dbReference type="PANTHER" id="PTHR30069:SF53">
    <property type="entry name" value="COLICIN I RECEPTOR-RELATED"/>
    <property type="match status" value="1"/>
</dbReference>
<evidence type="ECO:0000256" key="11">
    <source>
        <dbReference type="RuleBase" id="RU003357"/>
    </source>
</evidence>
<dbReference type="EMBL" id="VOHK01000005">
    <property type="protein sequence ID" value="TWT19191.1"/>
    <property type="molecule type" value="Genomic_DNA"/>
</dbReference>
<comment type="caution">
    <text evidence="15">The sequence shown here is derived from an EMBL/GenBank/DDBJ whole genome shotgun (WGS) entry which is preliminary data.</text>
</comment>
<dbReference type="InterPro" id="IPR036942">
    <property type="entry name" value="Beta-barrel_TonB_sf"/>
</dbReference>
<evidence type="ECO:0000259" key="13">
    <source>
        <dbReference type="Pfam" id="PF00593"/>
    </source>
</evidence>
<dbReference type="Gene3D" id="2.170.130.10">
    <property type="entry name" value="TonB-dependent receptor, plug domain"/>
    <property type="match status" value="1"/>
</dbReference>
<dbReference type="SUPFAM" id="SSF56935">
    <property type="entry name" value="Porins"/>
    <property type="match status" value="1"/>
</dbReference>
<evidence type="ECO:0000256" key="7">
    <source>
        <dbReference type="ARBA" id="ARBA00023077"/>
    </source>
</evidence>
<feature type="domain" description="TonB-dependent receptor-like beta-barrel" evidence="13">
    <location>
        <begin position="217"/>
        <end position="597"/>
    </location>
</feature>